<evidence type="ECO:0000313" key="3">
    <source>
        <dbReference type="EMBL" id="TWT32135.1"/>
    </source>
</evidence>
<feature type="chain" id="PRO_5023025699" description="Secreted protein" evidence="2">
    <location>
        <begin position="22"/>
        <end position="351"/>
    </location>
</feature>
<gene>
    <name evidence="3" type="ORF">Enr8_40610</name>
</gene>
<evidence type="ECO:0008006" key="5">
    <source>
        <dbReference type="Google" id="ProtNLM"/>
    </source>
</evidence>
<feature type="compositionally biased region" description="Low complexity" evidence="1">
    <location>
        <begin position="261"/>
        <end position="283"/>
    </location>
</feature>
<keyword evidence="4" id="KW-1185">Reference proteome</keyword>
<keyword evidence="2" id="KW-0732">Signal</keyword>
<dbReference type="RefSeq" id="WP_146434868.1">
    <property type="nucleotide sequence ID" value="NZ_SJPF01000004.1"/>
</dbReference>
<evidence type="ECO:0000256" key="1">
    <source>
        <dbReference type="SAM" id="MobiDB-lite"/>
    </source>
</evidence>
<protein>
    <recommendedName>
        <fullName evidence="5">Secreted protein</fullName>
    </recommendedName>
</protein>
<name>A0A5C5V342_9BACT</name>
<accession>A0A5C5V342</accession>
<sequence length="351" mass="39237" precursor="true">MKPRVMLAIAICLLAAGSAPAADALKKQAEWNNPQYPVMRQKLIDWMTEADPPEAQKSAISQLWPEEAPNEASAELGLRILETVAVVDADARELAVTTLATTSVAETPQFPWLADSSKPFPQWIGDNLRFQYGRWLAEQRLLDEAHQQLKDLPIDTAADPAALLFHRAVCEHYLLQKKECVATLGTLLSNQEEIAPRYLAVAKLMLADIQPLETDSLDEVARLMRDIERRLDLGRAGKRVRTQEDDVVAKLDKMIEDLEKQMQQQQQQSQGGQQGGNSTQPSSPLNDSMPAGGGGPGNIDPKKMNPGDNWGNLPPKERQEALQQISNEFPSHYRRVIEEYFRKLAREEDSK</sequence>
<comment type="caution">
    <text evidence="3">The sequence shown here is derived from an EMBL/GenBank/DDBJ whole genome shotgun (WGS) entry which is preliminary data.</text>
</comment>
<dbReference type="EMBL" id="SJPF01000004">
    <property type="protein sequence ID" value="TWT32135.1"/>
    <property type="molecule type" value="Genomic_DNA"/>
</dbReference>
<dbReference type="OrthoDB" id="276786at2"/>
<dbReference type="AlphaFoldDB" id="A0A5C5V342"/>
<evidence type="ECO:0000313" key="4">
    <source>
        <dbReference type="Proteomes" id="UP000318878"/>
    </source>
</evidence>
<organism evidence="3 4">
    <name type="scientific">Blastopirellula retiformator</name>
    <dbReference type="NCBI Taxonomy" id="2527970"/>
    <lineage>
        <taxon>Bacteria</taxon>
        <taxon>Pseudomonadati</taxon>
        <taxon>Planctomycetota</taxon>
        <taxon>Planctomycetia</taxon>
        <taxon>Pirellulales</taxon>
        <taxon>Pirellulaceae</taxon>
        <taxon>Blastopirellula</taxon>
    </lineage>
</organism>
<reference evidence="3 4" key="1">
    <citation type="submission" date="2019-02" db="EMBL/GenBank/DDBJ databases">
        <title>Deep-cultivation of Planctomycetes and their phenomic and genomic characterization uncovers novel biology.</title>
        <authorList>
            <person name="Wiegand S."/>
            <person name="Jogler M."/>
            <person name="Boedeker C."/>
            <person name="Pinto D."/>
            <person name="Vollmers J."/>
            <person name="Rivas-Marin E."/>
            <person name="Kohn T."/>
            <person name="Peeters S.H."/>
            <person name="Heuer A."/>
            <person name="Rast P."/>
            <person name="Oberbeckmann S."/>
            <person name="Bunk B."/>
            <person name="Jeske O."/>
            <person name="Meyerdierks A."/>
            <person name="Storesund J.E."/>
            <person name="Kallscheuer N."/>
            <person name="Luecker S."/>
            <person name="Lage O.M."/>
            <person name="Pohl T."/>
            <person name="Merkel B.J."/>
            <person name="Hornburger P."/>
            <person name="Mueller R.-W."/>
            <person name="Bruemmer F."/>
            <person name="Labrenz M."/>
            <person name="Spormann A.M."/>
            <person name="Op Den Camp H."/>
            <person name="Overmann J."/>
            <person name="Amann R."/>
            <person name="Jetten M.S.M."/>
            <person name="Mascher T."/>
            <person name="Medema M.H."/>
            <person name="Devos D.P."/>
            <person name="Kaster A.-K."/>
            <person name="Ovreas L."/>
            <person name="Rohde M."/>
            <person name="Galperin M.Y."/>
            <person name="Jogler C."/>
        </authorList>
    </citation>
    <scope>NUCLEOTIDE SEQUENCE [LARGE SCALE GENOMIC DNA]</scope>
    <source>
        <strain evidence="3 4">Enr8</strain>
    </source>
</reference>
<feature type="signal peptide" evidence="2">
    <location>
        <begin position="1"/>
        <end position="21"/>
    </location>
</feature>
<dbReference type="Proteomes" id="UP000318878">
    <property type="component" value="Unassembled WGS sequence"/>
</dbReference>
<feature type="region of interest" description="Disordered" evidence="1">
    <location>
        <begin position="259"/>
        <end position="330"/>
    </location>
</feature>
<evidence type="ECO:0000256" key="2">
    <source>
        <dbReference type="SAM" id="SignalP"/>
    </source>
</evidence>
<proteinExistence type="predicted"/>